<dbReference type="Proteomes" id="UP000076858">
    <property type="component" value="Unassembled WGS sequence"/>
</dbReference>
<dbReference type="EMBL" id="LRGB01015992">
    <property type="protein sequence ID" value="KZR98739.1"/>
    <property type="molecule type" value="Genomic_DNA"/>
</dbReference>
<sequence>FRDSYYPPHWFALLRIHPEVFFSQLESRNALELQIGPTLQKFCSCFKGVQSQAIVAIVRHVSHKDVYLER</sequence>
<proteinExistence type="predicted"/>
<dbReference type="AlphaFoldDB" id="A0A164GAU6"/>
<evidence type="ECO:0000313" key="1">
    <source>
        <dbReference type="EMBL" id="KZR98739.1"/>
    </source>
</evidence>
<comment type="caution">
    <text evidence="1">The sequence shown here is derived from an EMBL/GenBank/DDBJ whole genome shotgun (WGS) entry which is preliminary data.</text>
</comment>
<feature type="non-terminal residue" evidence="1">
    <location>
        <position position="70"/>
    </location>
</feature>
<accession>A0A164GAU6</accession>
<evidence type="ECO:0000313" key="2">
    <source>
        <dbReference type="Proteomes" id="UP000076858"/>
    </source>
</evidence>
<feature type="non-terminal residue" evidence="1">
    <location>
        <position position="1"/>
    </location>
</feature>
<name>A0A164GAU6_9CRUS</name>
<organism evidence="1 2">
    <name type="scientific">Daphnia magna</name>
    <dbReference type="NCBI Taxonomy" id="35525"/>
    <lineage>
        <taxon>Eukaryota</taxon>
        <taxon>Metazoa</taxon>
        <taxon>Ecdysozoa</taxon>
        <taxon>Arthropoda</taxon>
        <taxon>Crustacea</taxon>
        <taxon>Branchiopoda</taxon>
        <taxon>Diplostraca</taxon>
        <taxon>Cladocera</taxon>
        <taxon>Anomopoda</taxon>
        <taxon>Daphniidae</taxon>
        <taxon>Daphnia</taxon>
    </lineage>
</organism>
<keyword evidence="2" id="KW-1185">Reference proteome</keyword>
<gene>
    <name evidence="1" type="ORF">APZ42_005706</name>
</gene>
<protein>
    <submittedName>
        <fullName evidence="1">Uncharacterized protein</fullName>
    </submittedName>
</protein>
<reference evidence="1 2" key="1">
    <citation type="submission" date="2016-03" db="EMBL/GenBank/DDBJ databases">
        <title>EvidentialGene: Evidence-directed Construction of Genes on Genomes.</title>
        <authorList>
            <person name="Gilbert D.G."/>
            <person name="Choi J.-H."/>
            <person name="Mockaitis K."/>
            <person name="Colbourne J."/>
            <person name="Pfrender M."/>
        </authorList>
    </citation>
    <scope>NUCLEOTIDE SEQUENCE [LARGE SCALE GENOMIC DNA]</scope>
    <source>
        <strain evidence="1 2">Xinb3</strain>
        <tissue evidence="1">Complete organism</tissue>
    </source>
</reference>